<dbReference type="Proteomes" id="UP001261871">
    <property type="component" value="Unassembled WGS sequence"/>
</dbReference>
<evidence type="ECO:0000256" key="1">
    <source>
        <dbReference type="SAM" id="SignalP"/>
    </source>
</evidence>
<proteinExistence type="predicted"/>
<gene>
    <name evidence="3" type="ORF">J2W95_001931</name>
</gene>
<dbReference type="EMBL" id="JAVDTX010000004">
    <property type="protein sequence ID" value="MDR6845224.1"/>
    <property type="molecule type" value="Genomic_DNA"/>
</dbReference>
<organism evidence="3 4">
    <name type="scientific">Flavobacterium granuli</name>
    <dbReference type="NCBI Taxonomy" id="280093"/>
    <lineage>
        <taxon>Bacteria</taxon>
        <taxon>Pseudomonadati</taxon>
        <taxon>Bacteroidota</taxon>
        <taxon>Flavobacteriia</taxon>
        <taxon>Flavobacteriales</taxon>
        <taxon>Flavobacteriaceae</taxon>
        <taxon>Flavobacterium</taxon>
    </lineage>
</organism>
<evidence type="ECO:0000259" key="2">
    <source>
        <dbReference type="Pfam" id="PF19081"/>
    </source>
</evidence>
<dbReference type="RefSeq" id="WP_310006321.1">
    <property type="nucleotide sequence ID" value="NZ_JAVDTX010000004.1"/>
</dbReference>
<accession>A0ABU1S528</accession>
<name>A0ABU1S528_9FLAO</name>
<keyword evidence="4" id="KW-1185">Reference proteome</keyword>
<reference evidence="3 4" key="1">
    <citation type="submission" date="2023-07" db="EMBL/GenBank/DDBJ databases">
        <title>Sorghum-associated microbial communities from plants grown in Nebraska, USA.</title>
        <authorList>
            <person name="Schachtman D."/>
        </authorList>
    </citation>
    <scope>NUCLEOTIDE SEQUENCE [LARGE SCALE GENOMIC DNA]</scope>
    <source>
        <strain evidence="3 4">BE124</strain>
    </source>
</reference>
<dbReference type="SUPFAM" id="SSF49373">
    <property type="entry name" value="Invasin/intimin cell-adhesion fragments"/>
    <property type="match status" value="1"/>
</dbReference>
<comment type="caution">
    <text evidence="3">The sequence shown here is derived from an EMBL/GenBank/DDBJ whole genome shotgun (WGS) entry which is preliminary data.</text>
</comment>
<dbReference type="InterPro" id="IPR044023">
    <property type="entry name" value="Ig_7"/>
</dbReference>
<dbReference type="Gene3D" id="2.60.40.10">
    <property type="entry name" value="Immunoglobulins"/>
    <property type="match status" value="1"/>
</dbReference>
<evidence type="ECO:0000313" key="3">
    <source>
        <dbReference type="EMBL" id="MDR6845224.1"/>
    </source>
</evidence>
<protein>
    <recommendedName>
        <fullName evidence="2">Ig-like domain-containing protein</fullName>
    </recommendedName>
</protein>
<feature type="signal peptide" evidence="1">
    <location>
        <begin position="1"/>
        <end position="24"/>
    </location>
</feature>
<sequence>MNRILLKTPFFAFILLFFSFYGNAQCSISTTINTSTLTCGTAPLITCNGILYIGDGTNTMSLNINNNFDLSCLGPIQLIVRNNATLNVSAFTSLRLAEGSSIQFDSGSDMSGSFFGWGLYIGSSWIANDSGIGTGLTFDQIVSQGGYNPISVATNPATICGSGSSTLTATATLSGGTYKWYTTASGGSSIMTGSIYTTPTLSATTIYYVEAVYNGYTTTRKAVTVTVNPNPIANAGAVLTAICQGATSAAMGGSVSGTAIGGTWSGGAGTWTNPTNPSTATYKAGASESGVITLTLTTNGGTCGTTTVTKTITVNPSPVITSITPSATIICKNSTLLLTASVASGATAPYTYNWSSTGNSAGLAATNTTVNTNTATTSDRTDTKTYSVFVTDANSCRSSTFTTLAITVNNSTVTSETIIGGANTVCVNAVTPAFTGTPSGGTWLIVNGTGSASITPAGVVTGLTAGTATVEYKYTNGGGCTDIAIQSITINALPSITGASAVCVGLTTTLTGSGTPDATAPWTSATAAVATVSNTGVVTGVGSGTSVITYKNSNGCTKTVTVTVNALPTTPTGNATSQPTCLVSTGTITVTAPTGMNYSIDGSNYSNTTGVFNNVAVGVYSVTASNGTCASLGVPISIISPTNTWNGAKWSKTNDITPPTAGDIVVFDGNYSQTADIQGCSCQVNAGYTVTIPSGNIMTITNSVSTAGILIFENNSSLIQINNVANTGKIVYNRISAPMKNFDFTYWCSPVEGQVLNVLSPNTLSDKYQSYANGKWVIENGLNKMDLAKGFAIRVPKPNIHFVPNNEYWTGLTYAQPVKFVGVPNNGDITIDSQGIQKDNLIGNPYPSAIDADKFINENLDMIDGGLYFWTHNTAITQSGSFYVYSPNDYAVYLLTGGVKATSGGTVPGKTIAAGQSFFVTSKTTGVFKFNNAMRNTTAVLAPGSNSQFFRMSKTKKTESVDKSRVWLNLTNSDGIFKQLLVGYITGATNEMDNLYDAVSFDGNAYADFYSVNETNNLAIQGRTLPFDKTDKVPLGYRTTVAGTFQISIDNVDGELTNQTVFLEDNLTKTIHNLKNGPYSFTTVKGTFNDRFALVYVDKTAVAVEPPAVVDPPVMVEPPVVVDPPVMVEPSVAVEPPAVVDPLVTVEPPAVANLPVIINPPMLTPPVVALDPKWGNSSFDKKDKSVIVSINNHQIKINSFDKIMDVVIIYDLKGRELYRKNHVNSNEFVILNFNSSEKFLIVMTQLSNGKWIAKAIIF</sequence>
<dbReference type="NCBIfam" id="NF033708">
    <property type="entry name" value="T9SS_Cterm_ChiA"/>
    <property type="match status" value="1"/>
</dbReference>
<dbReference type="Pfam" id="PF19081">
    <property type="entry name" value="Ig_7"/>
    <property type="match status" value="1"/>
</dbReference>
<dbReference type="InterPro" id="IPR013783">
    <property type="entry name" value="Ig-like_fold"/>
</dbReference>
<feature type="domain" description="Ig-like" evidence="2">
    <location>
        <begin position="153"/>
        <end position="229"/>
    </location>
</feature>
<evidence type="ECO:0000313" key="4">
    <source>
        <dbReference type="Proteomes" id="UP001261871"/>
    </source>
</evidence>
<feature type="chain" id="PRO_5046078490" description="Ig-like domain-containing protein" evidence="1">
    <location>
        <begin position="25"/>
        <end position="1258"/>
    </location>
</feature>
<keyword evidence="1" id="KW-0732">Signal</keyword>
<dbReference type="Gene3D" id="2.60.40.1080">
    <property type="match status" value="1"/>
</dbReference>
<dbReference type="InterPro" id="IPR008964">
    <property type="entry name" value="Invasin/intimin_cell_adhesion"/>
</dbReference>